<keyword evidence="3 8" id="KW-0812">Transmembrane</keyword>
<dbReference type="InterPro" id="IPR001727">
    <property type="entry name" value="GDT1-like"/>
</dbReference>
<evidence type="ECO:0000313" key="10">
    <source>
        <dbReference type="EMBL" id="OLQ09792.1"/>
    </source>
</evidence>
<dbReference type="GO" id="GO:0005384">
    <property type="term" value="F:manganese ion transmembrane transporter activity"/>
    <property type="evidence" value="ECO:0007669"/>
    <property type="project" value="TreeGrafter"/>
</dbReference>
<dbReference type="GO" id="GO:0015085">
    <property type="term" value="F:calcium ion transmembrane transporter activity"/>
    <property type="evidence" value="ECO:0007669"/>
    <property type="project" value="TreeGrafter"/>
</dbReference>
<feature type="transmembrane region" description="Helical" evidence="8">
    <location>
        <begin position="905"/>
        <end position="925"/>
    </location>
</feature>
<feature type="transmembrane region" description="Helical" evidence="8">
    <location>
        <begin position="34"/>
        <end position="52"/>
    </location>
</feature>
<feature type="transmembrane region" description="Helical" evidence="8">
    <location>
        <begin position="131"/>
        <end position="151"/>
    </location>
</feature>
<feature type="transmembrane region" description="Helical" evidence="8">
    <location>
        <begin position="781"/>
        <end position="801"/>
    </location>
</feature>
<dbReference type="SUPFAM" id="SSF103473">
    <property type="entry name" value="MFS general substrate transporter"/>
    <property type="match status" value="1"/>
</dbReference>
<feature type="transmembrane region" description="Helical" evidence="8">
    <location>
        <begin position="190"/>
        <end position="210"/>
    </location>
</feature>
<feature type="region of interest" description="Disordered" evidence="7">
    <location>
        <begin position="228"/>
        <end position="253"/>
    </location>
</feature>
<comment type="similarity">
    <text evidence="6">Belongs to the asaB hydroxylase/desaturase family.</text>
</comment>
<name>A0A1Q9EQU6_SYMMI</name>
<feature type="transmembrane region" description="Helical" evidence="8">
    <location>
        <begin position="105"/>
        <end position="125"/>
    </location>
</feature>
<dbReference type="PROSITE" id="PS50850">
    <property type="entry name" value="MFS"/>
    <property type="match status" value="1"/>
</dbReference>
<evidence type="ECO:0000256" key="2">
    <source>
        <dbReference type="ARBA" id="ARBA00009190"/>
    </source>
</evidence>
<dbReference type="OrthoDB" id="426500at2759"/>
<protein>
    <submittedName>
        <fullName evidence="10">GDT1-like protein 3</fullName>
    </submittedName>
</protein>
<feature type="transmembrane region" description="Helical" evidence="8">
    <location>
        <begin position="813"/>
        <end position="831"/>
    </location>
</feature>
<dbReference type="GO" id="GO:0032472">
    <property type="term" value="P:Golgi calcium ion transport"/>
    <property type="evidence" value="ECO:0007669"/>
    <property type="project" value="TreeGrafter"/>
</dbReference>
<dbReference type="Proteomes" id="UP000186817">
    <property type="component" value="Unassembled WGS sequence"/>
</dbReference>
<dbReference type="Pfam" id="PF07690">
    <property type="entry name" value="MFS_1"/>
    <property type="match status" value="2"/>
</dbReference>
<evidence type="ECO:0000259" key="9">
    <source>
        <dbReference type="PROSITE" id="PS50850"/>
    </source>
</evidence>
<evidence type="ECO:0000256" key="8">
    <source>
        <dbReference type="SAM" id="Phobius"/>
    </source>
</evidence>
<organism evidence="10 11">
    <name type="scientific">Symbiodinium microadriaticum</name>
    <name type="common">Dinoflagellate</name>
    <name type="synonym">Zooxanthella microadriatica</name>
    <dbReference type="NCBI Taxonomy" id="2951"/>
    <lineage>
        <taxon>Eukaryota</taxon>
        <taxon>Sar</taxon>
        <taxon>Alveolata</taxon>
        <taxon>Dinophyceae</taxon>
        <taxon>Suessiales</taxon>
        <taxon>Symbiodiniaceae</taxon>
        <taxon>Symbiodinium</taxon>
    </lineage>
</organism>
<dbReference type="PANTHER" id="PTHR12608">
    <property type="entry name" value="TRANSMEMBRANE PROTEIN HTP-1 RELATED"/>
    <property type="match status" value="1"/>
</dbReference>
<dbReference type="GO" id="GO:0016020">
    <property type="term" value="C:membrane"/>
    <property type="evidence" value="ECO:0007669"/>
    <property type="project" value="UniProtKB-SubCell"/>
</dbReference>
<proteinExistence type="inferred from homology"/>
<dbReference type="PANTHER" id="PTHR12608:SF9">
    <property type="entry name" value="GDT1-LIKE PROTEIN 3"/>
    <property type="match status" value="1"/>
</dbReference>
<dbReference type="NCBIfam" id="NF041278">
    <property type="entry name" value="CmcJ_NvfI_EfuI"/>
    <property type="match status" value="1"/>
</dbReference>
<feature type="transmembrane region" description="Helical" evidence="8">
    <location>
        <begin position="158"/>
        <end position="178"/>
    </location>
</feature>
<comment type="subcellular location">
    <subcellularLocation>
        <location evidence="1">Membrane</location>
        <topology evidence="1">Multi-pass membrane protein</topology>
    </subcellularLocation>
</comment>
<dbReference type="InterPro" id="IPR020846">
    <property type="entry name" value="MFS_dom"/>
</dbReference>
<feature type="transmembrane region" description="Helical" evidence="8">
    <location>
        <begin position="363"/>
        <end position="382"/>
    </location>
</feature>
<dbReference type="InterPro" id="IPR044053">
    <property type="entry name" value="AsaB-like"/>
</dbReference>
<dbReference type="GO" id="GO:0016491">
    <property type="term" value="F:oxidoreductase activity"/>
    <property type="evidence" value="ECO:0007669"/>
    <property type="project" value="InterPro"/>
</dbReference>
<feature type="transmembrane region" description="Helical" evidence="8">
    <location>
        <begin position="266"/>
        <end position="292"/>
    </location>
</feature>
<dbReference type="AlphaFoldDB" id="A0A1Q9EQU6"/>
<sequence>MTVAADESPANFSYNYCCLPGPQRKCELVLHWKQLTSIWIVFFVIAGVSYHAPPVMLPAIMDEFHTDQYHVSWIPAVFQLMKGIFTIPGGFALDIFGCARCLRAGALVVLVCSALYPMAPSLWWLASLQGVYGVAYNLSGIAPCIVFLTSWFEQQRALAIAILTTAFSMSGVCFPPLIGSLIQHHGWRMASSLGPVLMVFLVLPLAFLALRDGTLLRTRSQRQHFQVVRRPGDDSEEVEDDQSTLPEPGPRNPSSLNFQQSLRLGAVWHLAFLSLYQLYIIIALLNTLVLYLKTDVGMSVELCGLYSSVVFQASIAAKLLAGAAMDARPALTGMVSCFVLLIGTLLLLDFAKGGRALTANHNQLMAFAVIYGLGFGGSYSVLSAKPAKMFGKMDDFSKLQGFFMLFQVIGGFLGTLVTGKLRALTGSYTTSFHIYIDMAFGGPPGFFAHSGSKKKLRGIQLADIETKVSAETFFSNPAEVRKTYYRQVCDIIQKVTGADRVLAFHHHVRHQRAENQLGANGAEDMLAGYDYRVHCDYTAESASQVFEWQLKGLSAEEAATYRQGRFLLINAWRNLSKHPVQNDHLAVCDASSVLESHLLVEGRPSRAKQELTSENFAELVAGPTARYEVSHHHRWFYFPELCDTELLIFTCFDSDPKAAARYVLHSAVRLPGDATRARESVEVRAIALFKSPLLSLAAERSAMAPTDFLAVSNSSGFSVDHIAVESLASDVAAANAWSFDWHLTKNPWEGLTSSFFMILATELGDETFIIAAVMSMRHPKFTVLCGALGALYLMTVLSAFLGVVLPNLISQERVTQCATVLYTFFGLRLMWVGMRGEDDKDEEFEEVENTLKDSASKGQKSWLRRMFSQFCTPVFLEALMLTFLAEWGDRSQIATISLAAHQNPIAVIVGAMVGHTICTGLAVFGGEFLGKRIPQRYVAFGGGCLFIVFALLNLLGVLQ</sequence>
<evidence type="ECO:0000256" key="4">
    <source>
        <dbReference type="ARBA" id="ARBA00022989"/>
    </source>
</evidence>
<evidence type="ECO:0000256" key="6">
    <source>
        <dbReference type="ARBA" id="ARBA00023604"/>
    </source>
</evidence>
<reference evidence="10 11" key="1">
    <citation type="submission" date="2016-02" db="EMBL/GenBank/DDBJ databases">
        <title>Genome analysis of coral dinoflagellate symbionts highlights evolutionary adaptations to a symbiotic lifestyle.</title>
        <authorList>
            <person name="Aranda M."/>
            <person name="Li Y."/>
            <person name="Liew Y.J."/>
            <person name="Baumgarten S."/>
            <person name="Simakov O."/>
            <person name="Wilson M."/>
            <person name="Piel J."/>
            <person name="Ashoor H."/>
            <person name="Bougouffa S."/>
            <person name="Bajic V.B."/>
            <person name="Ryu T."/>
            <person name="Ravasi T."/>
            <person name="Bayer T."/>
            <person name="Micklem G."/>
            <person name="Kim H."/>
            <person name="Bhak J."/>
            <person name="Lajeunesse T.C."/>
            <person name="Voolstra C.R."/>
        </authorList>
    </citation>
    <scope>NUCLEOTIDE SEQUENCE [LARGE SCALE GENOMIC DNA]</scope>
    <source>
        <strain evidence="10 11">CCMP2467</strain>
    </source>
</reference>
<evidence type="ECO:0000313" key="11">
    <source>
        <dbReference type="Proteomes" id="UP000186817"/>
    </source>
</evidence>
<feature type="transmembrane region" description="Helical" evidence="8">
    <location>
        <begin position="937"/>
        <end position="958"/>
    </location>
</feature>
<dbReference type="GO" id="GO:0005794">
    <property type="term" value="C:Golgi apparatus"/>
    <property type="evidence" value="ECO:0007669"/>
    <property type="project" value="TreeGrafter"/>
</dbReference>
<feature type="transmembrane region" description="Helical" evidence="8">
    <location>
        <begin position="72"/>
        <end position="93"/>
    </location>
</feature>
<keyword evidence="11" id="KW-1185">Reference proteome</keyword>
<evidence type="ECO:0000256" key="5">
    <source>
        <dbReference type="ARBA" id="ARBA00023136"/>
    </source>
</evidence>
<evidence type="ECO:0000256" key="7">
    <source>
        <dbReference type="SAM" id="MobiDB-lite"/>
    </source>
</evidence>
<dbReference type="EMBL" id="LSRX01000090">
    <property type="protein sequence ID" value="OLQ09792.1"/>
    <property type="molecule type" value="Genomic_DNA"/>
</dbReference>
<feature type="transmembrane region" description="Helical" evidence="8">
    <location>
        <begin position="402"/>
        <end position="419"/>
    </location>
</feature>
<dbReference type="InterPro" id="IPR036259">
    <property type="entry name" value="MFS_trans_sf"/>
</dbReference>
<dbReference type="Gene3D" id="1.20.1250.20">
    <property type="entry name" value="MFS general substrate transporter like domains"/>
    <property type="match status" value="1"/>
</dbReference>
<evidence type="ECO:0000256" key="1">
    <source>
        <dbReference type="ARBA" id="ARBA00004141"/>
    </source>
</evidence>
<comment type="caution">
    <text evidence="10">The sequence shown here is derived from an EMBL/GenBank/DDBJ whole genome shotgun (WGS) entry which is preliminary data.</text>
</comment>
<evidence type="ECO:0000256" key="3">
    <source>
        <dbReference type="ARBA" id="ARBA00022692"/>
    </source>
</evidence>
<gene>
    <name evidence="10" type="ORF">AK812_SmicGene6562</name>
</gene>
<dbReference type="InterPro" id="IPR011701">
    <property type="entry name" value="MFS"/>
</dbReference>
<comment type="similarity">
    <text evidence="2">Belongs to the GDT1 family.</text>
</comment>
<accession>A0A1Q9EQU6</accession>
<keyword evidence="4 8" id="KW-1133">Transmembrane helix</keyword>
<feature type="transmembrane region" description="Helical" evidence="8">
    <location>
        <begin position="331"/>
        <end position="351"/>
    </location>
</feature>
<dbReference type="Pfam" id="PF01169">
    <property type="entry name" value="GDT1"/>
    <property type="match status" value="2"/>
</dbReference>
<dbReference type="GO" id="GO:0032468">
    <property type="term" value="P:Golgi calcium ion homeostasis"/>
    <property type="evidence" value="ECO:0007669"/>
    <property type="project" value="TreeGrafter"/>
</dbReference>
<keyword evidence="5 8" id="KW-0472">Membrane</keyword>
<feature type="domain" description="Major facilitator superfamily (MFS) profile" evidence="9">
    <location>
        <begin position="35"/>
        <end position="454"/>
    </location>
</feature>